<evidence type="ECO:0000256" key="2">
    <source>
        <dbReference type="PROSITE-ProRule" id="PRU00335"/>
    </source>
</evidence>
<dbReference type="RefSeq" id="WP_311667461.1">
    <property type="nucleotide sequence ID" value="NZ_JAVREO010000007.1"/>
</dbReference>
<dbReference type="PROSITE" id="PS50977">
    <property type="entry name" value="HTH_TETR_2"/>
    <property type="match status" value="1"/>
</dbReference>
<comment type="caution">
    <text evidence="5">The sequence shown here is derived from an EMBL/GenBank/DDBJ whole genome shotgun (WGS) entry which is preliminary data.</text>
</comment>
<evidence type="ECO:0000259" key="4">
    <source>
        <dbReference type="PROSITE" id="PS50977"/>
    </source>
</evidence>
<dbReference type="InterPro" id="IPR001647">
    <property type="entry name" value="HTH_TetR"/>
</dbReference>
<dbReference type="SUPFAM" id="SSF46689">
    <property type="entry name" value="Homeodomain-like"/>
    <property type="match status" value="1"/>
</dbReference>
<keyword evidence="6" id="KW-1185">Reference proteome</keyword>
<feature type="DNA-binding region" description="H-T-H motif" evidence="2">
    <location>
        <begin position="55"/>
        <end position="74"/>
    </location>
</feature>
<evidence type="ECO:0000256" key="1">
    <source>
        <dbReference type="ARBA" id="ARBA00023125"/>
    </source>
</evidence>
<dbReference type="InterPro" id="IPR009057">
    <property type="entry name" value="Homeodomain-like_sf"/>
</dbReference>
<evidence type="ECO:0000256" key="3">
    <source>
        <dbReference type="SAM" id="MobiDB-lite"/>
    </source>
</evidence>
<evidence type="ECO:0000313" key="6">
    <source>
        <dbReference type="Proteomes" id="UP001183410"/>
    </source>
</evidence>
<sequence length="226" mass="24260">MPGKEHAPTPPAPQASADATGATDAALDVRTRRTRARLREAVLRLAAEGPVEDIAVADLVRAARVNRTTFYKHATSPAAVLEQVLYAELDEVRAGWIADVEAARLPVEAIWERASTALIAHLERHDAVYTAGLVGRRSAILHHLLVDHFTASVRALLDRDPGLLPAGEGPREWRVEAHSAFLAHGEAGLVEAWLSRPAPREHRLFVAAAAAALPPWLATASGHGGR</sequence>
<organism evidence="5 6">
    <name type="scientific">Streptomyces chisholmiae</name>
    <dbReference type="NCBI Taxonomy" id="3075540"/>
    <lineage>
        <taxon>Bacteria</taxon>
        <taxon>Bacillati</taxon>
        <taxon>Actinomycetota</taxon>
        <taxon>Actinomycetes</taxon>
        <taxon>Kitasatosporales</taxon>
        <taxon>Streptomycetaceae</taxon>
        <taxon>Streptomyces</taxon>
    </lineage>
</organism>
<feature type="domain" description="HTH tetR-type" evidence="4">
    <location>
        <begin position="32"/>
        <end position="92"/>
    </location>
</feature>
<evidence type="ECO:0000313" key="5">
    <source>
        <dbReference type="EMBL" id="MDT0267401.1"/>
    </source>
</evidence>
<name>A0ABU2JR05_9ACTN</name>
<keyword evidence="1 2" id="KW-0238">DNA-binding</keyword>
<feature type="region of interest" description="Disordered" evidence="3">
    <location>
        <begin position="1"/>
        <end position="25"/>
    </location>
</feature>
<reference evidence="6" key="1">
    <citation type="submission" date="2023-07" db="EMBL/GenBank/DDBJ databases">
        <title>30 novel species of actinomycetes from the DSMZ collection.</title>
        <authorList>
            <person name="Nouioui I."/>
        </authorList>
    </citation>
    <scope>NUCLEOTIDE SEQUENCE [LARGE SCALE GENOMIC DNA]</scope>
    <source>
        <strain evidence="6">DSM 44915</strain>
    </source>
</reference>
<proteinExistence type="predicted"/>
<protein>
    <submittedName>
        <fullName evidence="5">TetR/AcrR family transcriptional regulator</fullName>
    </submittedName>
</protein>
<dbReference type="Proteomes" id="UP001183410">
    <property type="component" value="Unassembled WGS sequence"/>
</dbReference>
<dbReference type="EMBL" id="JAVREO010000007">
    <property type="protein sequence ID" value="MDT0267401.1"/>
    <property type="molecule type" value="Genomic_DNA"/>
</dbReference>
<feature type="compositionally biased region" description="Low complexity" evidence="3">
    <location>
        <begin position="15"/>
        <end position="25"/>
    </location>
</feature>
<gene>
    <name evidence="5" type="ORF">RM844_14005</name>
</gene>
<accession>A0ABU2JR05</accession>
<dbReference type="Gene3D" id="1.10.357.10">
    <property type="entry name" value="Tetracycline Repressor, domain 2"/>
    <property type="match status" value="1"/>
</dbReference>